<evidence type="ECO:0000256" key="6">
    <source>
        <dbReference type="ARBA" id="ARBA00022989"/>
    </source>
</evidence>
<dbReference type="PANTHER" id="PTHR33908">
    <property type="entry name" value="MANNOSYLTRANSFERASE YKCB-RELATED"/>
    <property type="match status" value="1"/>
</dbReference>
<keyword evidence="11" id="KW-1185">Reference proteome</keyword>
<feature type="region of interest" description="Disordered" evidence="8">
    <location>
        <begin position="1"/>
        <end position="20"/>
    </location>
</feature>
<feature type="transmembrane region" description="Helical" evidence="9">
    <location>
        <begin position="171"/>
        <end position="189"/>
    </location>
</feature>
<feature type="transmembrane region" description="Helical" evidence="9">
    <location>
        <begin position="529"/>
        <end position="551"/>
    </location>
</feature>
<geneLocation type="plasmid" evidence="10 11">
    <name>megaplasmid</name>
</geneLocation>
<evidence type="ECO:0000256" key="9">
    <source>
        <dbReference type="SAM" id="Phobius"/>
    </source>
</evidence>
<reference evidence="10 11" key="1">
    <citation type="submission" date="2020-09" db="EMBL/GenBank/DDBJ databases">
        <title>Genome sequences of Mycetohabitans spp.</title>
        <authorList>
            <person name="Carter M.E."/>
            <person name="Carpenter S.C.D."/>
            <person name="Bogdanove A.J."/>
        </authorList>
    </citation>
    <scope>NUCLEOTIDE SEQUENCE [LARGE SCALE GENOMIC DNA]</scope>
    <source>
        <strain evidence="10 11">B12</strain>
        <plasmid evidence="10 11">megaplasmid</plasmid>
    </source>
</reference>
<gene>
    <name evidence="10" type="ORF">IHE29_02845</name>
</gene>
<protein>
    <submittedName>
        <fullName evidence="10">Undecaprenyl-phosphate-4-amino-L-arabinose--lipid A 4-amino-L-arabinosyltransferase</fullName>
    </submittedName>
</protein>
<feature type="transmembrane region" description="Helical" evidence="9">
    <location>
        <begin position="271"/>
        <end position="297"/>
    </location>
</feature>
<dbReference type="InterPro" id="IPR050297">
    <property type="entry name" value="LipidA_mod_glycosyltrf_83"/>
</dbReference>
<evidence type="ECO:0000256" key="5">
    <source>
        <dbReference type="ARBA" id="ARBA00022692"/>
    </source>
</evidence>
<evidence type="ECO:0000256" key="8">
    <source>
        <dbReference type="SAM" id="MobiDB-lite"/>
    </source>
</evidence>
<dbReference type="EMBL" id="CP062175">
    <property type="protein sequence ID" value="WXK38267.1"/>
    <property type="molecule type" value="Genomic_DNA"/>
</dbReference>
<evidence type="ECO:0000256" key="2">
    <source>
        <dbReference type="ARBA" id="ARBA00022475"/>
    </source>
</evidence>
<keyword evidence="7 9" id="KW-0472">Membrane</keyword>
<feature type="transmembrane region" description="Helical" evidence="9">
    <location>
        <begin position="498"/>
        <end position="517"/>
    </location>
</feature>
<sequence length="657" mass="70921">MPGAERPSRDDQACDSQFDKPTGRLAVCSSLPPVNLAVETGSTISQRCMKSKPIRPPQQAAPGTPPGAPTPDALSATGPWAARALALRRTVLIVLAALLYLLPGILGHAPWKQDETYSFGMIQSFLHGKDWIVPLNAGQPFMEKPPLYYWVAALVAGSLSRWLPLHDGARLTTVLCGAVTLLVLAAWSHLRARDNGHTGGAAAPECRDLWQATLITLSLFSGTLIMVKHAHDLFTDVALVTGTVCALYGLYRIALRMQAGHGAALADVAWFGIGTGIAQMTKGLFIPGVLALTAAVLPALTPACRSRRYVAAVVAAVGLSMPFFLIWPALLAHRSPELFVAWFWDNNVGRFLGFSVDRLGSDNDHAVVLRALLIGAIPSGPLALYALARGGWRKITEPATSIALIFCVFGIGLLSLSATARVLYLLPFVAPLAVLGADGVAQLPAALRRGWSTLSLVLFTAFGALAWFVWAVMMRPIAAHGAARWLQKWLPLDYVVPFQPPAVAIAIALCVAWFAACRYARRLGPAQAPFVWCAGVTLAWGLVFTLLLPWLDRAKSYTPVFEQLATSLHADWRSGDCMVSVGLGESQAPMLEYVTGIVHRPVPPDAAASSACRWLIVQDDMLMPDAGYEGWKRVWQGARQGDTHERLRVFVRDDTRS</sequence>
<feature type="transmembrane region" description="Helical" evidence="9">
    <location>
        <begin position="422"/>
        <end position="441"/>
    </location>
</feature>
<evidence type="ECO:0000313" key="11">
    <source>
        <dbReference type="Proteomes" id="UP001493153"/>
    </source>
</evidence>
<feature type="transmembrane region" description="Helical" evidence="9">
    <location>
        <begin position="453"/>
        <end position="478"/>
    </location>
</feature>
<feature type="transmembrane region" description="Helical" evidence="9">
    <location>
        <begin position="309"/>
        <end position="330"/>
    </location>
</feature>
<keyword evidence="3" id="KW-0328">Glycosyltransferase</keyword>
<feature type="transmembrane region" description="Helical" evidence="9">
    <location>
        <begin position="233"/>
        <end position="251"/>
    </location>
</feature>
<comment type="subcellular location">
    <subcellularLocation>
        <location evidence="1">Cell membrane</location>
        <topology evidence="1">Multi-pass membrane protein</topology>
    </subcellularLocation>
</comment>
<dbReference type="PANTHER" id="PTHR33908:SF11">
    <property type="entry name" value="MEMBRANE PROTEIN"/>
    <property type="match status" value="1"/>
</dbReference>
<keyword evidence="5 9" id="KW-0812">Transmembrane</keyword>
<feature type="transmembrane region" description="Helical" evidence="9">
    <location>
        <begin position="367"/>
        <end position="387"/>
    </location>
</feature>
<evidence type="ECO:0000256" key="7">
    <source>
        <dbReference type="ARBA" id="ARBA00023136"/>
    </source>
</evidence>
<proteinExistence type="predicted"/>
<feature type="region of interest" description="Disordered" evidence="8">
    <location>
        <begin position="47"/>
        <end position="75"/>
    </location>
</feature>
<keyword evidence="6 9" id="KW-1133">Transmembrane helix</keyword>
<evidence type="ECO:0000256" key="4">
    <source>
        <dbReference type="ARBA" id="ARBA00022679"/>
    </source>
</evidence>
<feature type="transmembrane region" description="Helical" evidence="9">
    <location>
        <begin position="91"/>
        <end position="111"/>
    </location>
</feature>
<organism evidence="10 11">
    <name type="scientific">Mycetohabitans rhizoxinica</name>
    <dbReference type="NCBI Taxonomy" id="412963"/>
    <lineage>
        <taxon>Bacteria</taxon>
        <taxon>Pseudomonadati</taxon>
        <taxon>Pseudomonadota</taxon>
        <taxon>Betaproteobacteria</taxon>
        <taxon>Burkholderiales</taxon>
        <taxon>Burkholderiaceae</taxon>
        <taxon>Mycetohabitans</taxon>
    </lineage>
</organism>
<keyword evidence="4" id="KW-0808">Transferase</keyword>
<name>A0ABZ2PTB3_9BURK</name>
<keyword evidence="2" id="KW-1003">Cell membrane</keyword>
<evidence type="ECO:0000313" key="10">
    <source>
        <dbReference type="EMBL" id="WXK38267.1"/>
    </source>
</evidence>
<feature type="transmembrane region" description="Helical" evidence="9">
    <location>
        <begin position="399"/>
        <end position="416"/>
    </location>
</feature>
<accession>A0ABZ2PTB3</accession>
<evidence type="ECO:0000256" key="3">
    <source>
        <dbReference type="ARBA" id="ARBA00022676"/>
    </source>
</evidence>
<keyword evidence="10" id="KW-0614">Plasmid</keyword>
<evidence type="ECO:0000256" key="1">
    <source>
        <dbReference type="ARBA" id="ARBA00004651"/>
    </source>
</evidence>
<dbReference type="Proteomes" id="UP001493153">
    <property type="component" value="Plasmid megaplasmid"/>
</dbReference>